<gene>
    <name evidence="1" type="ORF">DNH61_08125</name>
</gene>
<dbReference type="Pfam" id="PF09148">
    <property type="entry name" value="DUF1934"/>
    <property type="match status" value="1"/>
</dbReference>
<organism evidence="1 2">
    <name type="scientific">Paenibacillus sambharensis</name>
    <dbReference type="NCBI Taxonomy" id="1803190"/>
    <lineage>
        <taxon>Bacteria</taxon>
        <taxon>Bacillati</taxon>
        <taxon>Bacillota</taxon>
        <taxon>Bacilli</taxon>
        <taxon>Bacillales</taxon>
        <taxon>Paenibacillaceae</taxon>
        <taxon>Paenibacillus</taxon>
    </lineage>
</organism>
<evidence type="ECO:0000313" key="2">
    <source>
        <dbReference type="Proteomes" id="UP000249522"/>
    </source>
</evidence>
<evidence type="ECO:0000313" key="1">
    <source>
        <dbReference type="EMBL" id="PZD96461.1"/>
    </source>
</evidence>
<dbReference type="InterPro" id="IPR012674">
    <property type="entry name" value="Calycin"/>
</dbReference>
<dbReference type="InterPro" id="IPR015231">
    <property type="entry name" value="DUF1934"/>
</dbReference>
<name>A0A2W1LXP1_9BACL</name>
<sequence>MHTGGAVPVRIVLESSQEGAAPSMTRHTGLLYNKPKSIFIRYDEQEQQGGESAAVGTTIRWDGQELKLIRRGAVESEQSFVAGRRTGGIYRSALAEFRLETETTYLTVVTPQEALLPIAMEWHYQLWLSGEHAGQFQIRLTLQEE</sequence>
<dbReference type="Gene3D" id="2.40.128.20">
    <property type="match status" value="1"/>
</dbReference>
<keyword evidence="2" id="KW-1185">Reference proteome</keyword>
<protein>
    <submittedName>
        <fullName evidence="1">DUF1934 domain-containing protein</fullName>
    </submittedName>
</protein>
<reference evidence="1 2" key="1">
    <citation type="submission" date="2018-06" db="EMBL/GenBank/DDBJ databases">
        <title>Paenibacillus imtechensis sp. nov.</title>
        <authorList>
            <person name="Pinnaka A.K."/>
            <person name="Singh H."/>
            <person name="Kaur M."/>
        </authorList>
    </citation>
    <scope>NUCLEOTIDE SEQUENCE [LARGE SCALE GENOMIC DNA]</scope>
    <source>
        <strain evidence="1 2">SMB1</strain>
    </source>
</reference>
<dbReference type="OrthoDB" id="2641675at2"/>
<dbReference type="AlphaFoldDB" id="A0A2W1LXP1"/>
<dbReference type="Proteomes" id="UP000249522">
    <property type="component" value="Unassembled WGS sequence"/>
</dbReference>
<dbReference type="EMBL" id="QKRB01000038">
    <property type="protein sequence ID" value="PZD96461.1"/>
    <property type="molecule type" value="Genomic_DNA"/>
</dbReference>
<dbReference type="RefSeq" id="WP_111146155.1">
    <property type="nucleotide sequence ID" value="NZ_QKRB01000038.1"/>
</dbReference>
<comment type="caution">
    <text evidence="1">The sequence shown here is derived from an EMBL/GenBank/DDBJ whole genome shotgun (WGS) entry which is preliminary data.</text>
</comment>
<dbReference type="SUPFAM" id="SSF50814">
    <property type="entry name" value="Lipocalins"/>
    <property type="match status" value="1"/>
</dbReference>
<proteinExistence type="predicted"/>
<accession>A0A2W1LXP1</accession>